<name>A0A418Y3Z2_9GAMM</name>
<dbReference type="CDD" id="cd05233">
    <property type="entry name" value="SDR_c"/>
    <property type="match status" value="1"/>
</dbReference>
<evidence type="ECO:0000256" key="1">
    <source>
        <dbReference type="ARBA" id="ARBA00006484"/>
    </source>
</evidence>
<evidence type="ECO:0000256" key="2">
    <source>
        <dbReference type="ARBA" id="ARBA00023002"/>
    </source>
</evidence>
<reference evidence="3 4" key="1">
    <citation type="submission" date="2018-09" db="EMBL/GenBank/DDBJ databases">
        <title>Alcanivorax profundi sp. nov., isolated from 1000 m-depth seawater of the Mariana Trench.</title>
        <authorList>
            <person name="Liu J."/>
        </authorList>
    </citation>
    <scope>NUCLEOTIDE SEQUENCE [LARGE SCALE GENOMIC DNA]</scope>
    <source>
        <strain evidence="3 4">MTEO17</strain>
    </source>
</reference>
<dbReference type="GO" id="GO:0016491">
    <property type="term" value="F:oxidoreductase activity"/>
    <property type="evidence" value="ECO:0007669"/>
    <property type="project" value="UniProtKB-KW"/>
</dbReference>
<dbReference type="EMBL" id="QYYA01000001">
    <property type="protein sequence ID" value="RJG20180.1"/>
    <property type="molecule type" value="Genomic_DNA"/>
</dbReference>
<comment type="similarity">
    <text evidence="1">Belongs to the short-chain dehydrogenases/reductases (SDR) family.</text>
</comment>
<dbReference type="GO" id="GO:0016020">
    <property type="term" value="C:membrane"/>
    <property type="evidence" value="ECO:0007669"/>
    <property type="project" value="TreeGrafter"/>
</dbReference>
<sequence length="280" mass="31586">MRDDYVNTCSHCFGALLKQAPTLLIHNACTPLGSAIARLACEHYRVALLCRDTHRGEILCREMHAEGREALVLEIRDGQPRDFQLAVERVLRRWQQLDAIVNLPASLTVGPFEAMTQQHWESLYQTQLMATVNLCQSANPAMRDQEEGRILNVIHEYGLLPGPLSSAQGAMGAAIRALADSLHSEWHSLGIHVGTMVIPPSSGQQSGLTASDPLSAARFRRQLAASDFSEREVAEDVMSALAREDVLSVPTPRIRRQWRQKRWFRKRWEALMKARAKRYR</sequence>
<comment type="caution">
    <text evidence="3">The sequence shown here is derived from an EMBL/GenBank/DDBJ whole genome shotgun (WGS) entry which is preliminary data.</text>
</comment>
<evidence type="ECO:0000313" key="4">
    <source>
        <dbReference type="Proteomes" id="UP000283734"/>
    </source>
</evidence>
<proteinExistence type="inferred from homology"/>
<accession>A0A418Y3Z2</accession>
<dbReference type="PANTHER" id="PTHR44196">
    <property type="entry name" value="DEHYDROGENASE/REDUCTASE SDR FAMILY MEMBER 7B"/>
    <property type="match status" value="1"/>
</dbReference>
<dbReference type="Gene3D" id="3.40.50.720">
    <property type="entry name" value="NAD(P)-binding Rossmann-like Domain"/>
    <property type="match status" value="1"/>
</dbReference>
<dbReference type="Proteomes" id="UP000283734">
    <property type="component" value="Unassembled WGS sequence"/>
</dbReference>
<dbReference type="InterPro" id="IPR002347">
    <property type="entry name" value="SDR_fam"/>
</dbReference>
<gene>
    <name evidence="3" type="ORF">D4A39_05005</name>
</gene>
<organism evidence="3 4">
    <name type="scientific">Alcanivorax profundi</name>
    <dbReference type="NCBI Taxonomy" id="2338368"/>
    <lineage>
        <taxon>Bacteria</taxon>
        <taxon>Pseudomonadati</taxon>
        <taxon>Pseudomonadota</taxon>
        <taxon>Gammaproteobacteria</taxon>
        <taxon>Oceanospirillales</taxon>
        <taxon>Alcanivoracaceae</taxon>
        <taxon>Alcanivorax</taxon>
    </lineage>
</organism>
<dbReference type="AlphaFoldDB" id="A0A418Y3Z2"/>
<keyword evidence="4" id="KW-1185">Reference proteome</keyword>
<dbReference type="PANTHER" id="PTHR44196:SF1">
    <property type="entry name" value="DEHYDROGENASE_REDUCTASE SDR FAMILY MEMBER 7B"/>
    <property type="match status" value="1"/>
</dbReference>
<dbReference type="SUPFAM" id="SSF51735">
    <property type="entry name" value="NAD(P)-binding Rossmann-fold domains"/>
    <property type="match status" value="1"/>
</dbReference>
<dbReference type="InterPro" id="IPR036291">
    <property type="entry name" value="NAD(P)-bd_dom_sf"/>
</dbReference>
<keyword evidence="2" id="KW-0560">Oxidoreductase</keyword>
<evidence type="ECO:0000313" key="3">
    <source>
        <dbReference type="EMBL" id="RJG20180.1"/>
    </source>
</evidence>
<protein>
    <submittedName>
        <fullName evidence="3">SDR family NAD(P)-dependent oxidoreductase</fullName>
    </submittedName>
</protein>
<dbReference type="Pfam" id="PF00106">
    <property type="entry name" value="adh_short"/>
    <property type="match status" value="1"/>
</dbReference>